<keyword evidence="2" id="KW-1185">Reference proteome</keyword>
<dbReference type="RefSeq" id="WP_345052944.1">
    <property type="nucleotide sequence ID" value="NZ_BAABDK010000014.1"/>
</dbReference>
<dbReference type="Proteomes" id="UP001501469">
    <property type="component" value="Unassembled WGS sequence"/>
</dbReference>
<accession>A0ABP7TZ89</accession>
<dbReference type="EMBL" id="BAABDK010000014">
    <property type="protein sequence ID" value="GAA4033481.1"/>
    <property type="molecule type" value="Genomic_DNA"/>
</dbReference>
<organism evidence="1 2">
    <name type="scientific">Hymenobacter glaciei</name>
    <dbReference type="NCBI Taxonomy" id="877209"/>
    <lineage>
        <taxon>Bacteria</taxon>
        <taxon>Pseudomonadati</taxon>
        <taxon>Bacteroidota</taxon>
        <taxon>Cytophagia</taxon>
        <taxon>Cytophagales</taxon>
        <taxon>Hymenobacteraceae</taxon>
        <taxon>Hymenobacter</taxon>
    </lineage>
</organism>
<evidence type="ECO:0000313" key="1">
    <source>
        <dbReference type="EMBL" id="GAA4033481.1"/>
    </source>
</evidence>
<gene>
    <name evidence="1" type="ORF">GCM10022409_17240</name>
</gene>
<comment type="caution">
    <text evidence="1">The sequence shown here is derived from an EMBL/GenBank/DDBJ whole genome shotgun (WGS) entry which is preliminary data.</text>
</comment>
<sequence length="752" mass="83475">MTHSLLQVGLRQKAVYIPAAASSGRQPDLPPTLPDATAVLVANLAKLGYGVSEPLLRALEGTTPDFQAQLLEVVREVMGVNKNWTPLVKAWDTPTGESRLDHVLTFFANLFQTKGTTLPCGHIIPPDTFPLARYNGCPFCGTPFEFAEIEHAGQGSKLKVLDLWTEANVANLLRDLLASKTALDATQADSLRRLLAELPLPTAVPIAMKETRMAVVDAYVQLGQPDQAQALFSTPTDILRYLWYKKTGFLQLVEPKIIRQRRQRNTRNIVWTVDRNAQAQAQTQAQARTDLKLKYSRREAAMVAGWLNALPQSPVQLGEIMHPKRGMWVRFIRALRLAEYSKRPALAKLRETLDVFYNQTYEVWQGRVNHFRLRHDAEHTFGLLKQRPGLFARSLFANMLWFGAEPTVAAFAEVLDQVPARLVFTLAMYAEDYFTPGTKRTVKPLGGGSQQVKANQRLNNYSPEELQAMQAAVVNLCMVVMERRFAAQPTPHRTMYIDPALFKIPVAIGDRSDTVQDLPAALMGTRFAVEGEAVRLFMQWGVGLAAQHLDMDLSCTIAFATRTDHCSFSQLVTTGCKHSGDIQYVPSQVGTAEYIELDLAALEQAQAHYVTFTCNAYTAGALTPNLTVGWMSSQHPMKVSASGVAYDPSCVQHQVRVTQGLAKGLVFGVLDVAQREIVWLEMAFQGPLVKNLNQAGVQTLLRKLDSKLSIGQLLTVKARAQRLELVEHPEADEIYTAAWAQNTAAVTQLLMD</sequence>
<proteinExistence type="predicted"/>
<evidence type="ECO:0008006" key="3">
    <source>
        <dbReference type="Google" id="ProtNLM"/>
    </source>
</evidence>
<reference evidence="2" key="1">
    <citation type="journal article" date="2019" name="Int. J. Syst. Evol. Microbiol.">
        <title>The Global Catalogue of Microorganisms (GCM) 10K type strain sequencing project: providing services to taxonomists for standard genome sequencing and annotation.</title>
        <authorList>
            <consortium name="The Broad Institute Genomics Platform"/>
            <consortium name="The Broad Institute Genome Sequencing Center for Infectious Disease"/>
            <person name="Wu L."/>
            <person name="Ma J."/>
        </authorList>
    </citation>
    <scope>NUCLEOTIDE SEQUENCE [LARGE SCALE GENOMIC DNA]</scope>
    <source>
        <strain evidence="2">JCM 17225</strain>
    </source>
</reference>
<protein>
    <recommendedName>
        <fullName evidence="3">Prokaryotic RING finger family 4</fullName>
    </recommendedName>
</protein>
<name>A0ABP7TZ89_9BACT</name>
<evidence type="ECO:0000313" key="2">
    <source>
        <dbReference type="Proteomes" id="UP001501469"/>
    </source>
</evidence>